<dbReference type="Proteomes" id="UP000193411">
    <property type="component" value="Unassembled WGS sequence"/>
</dbReference>
<dbReference type="InterPro" id="IPR039226">
    <property type="entry name" value="Ski3/TTC37"/>
</dbReference>
<feature type="repeat" description="TPR" evidence="3">
    <location>
        <begin position="896"/>
        <end position="929"/>
    </location>
</feature>
<dbReference type="InterPro" id="IPR019734">
    <property type="entry name" value="TPR_rpt"/>
</dbReference>
<keyword evidence="2 3" id="KW-0802">TPR repeat</keyword>
<dbReference type="PANTHER" id="PTHR15704">
    <property type="entry name" value="SUPERKILLER 3 PROTEIN-RELATED"/>
    <property type="match status" value="1"/>
</dbReference>
<evidence type="ECO:0000313" key="4">
    <source>
        <dbReference type="EMBL" id="ORZ39909.1"/>
    </source>
</evidence>
<keyword evidence="1" id="KW-0677">Repeat</keyword>
<gene>
    <name evidence="4" type="ORF">BCR44DRAFT_28701</name>
</gene>
<reference evidence="4 5" key="1">
    <citation type="submission" date="2016-07" db="EMBL/GenBank/DDBJ databases">
        <title>Pervasive Adenine N6-methylation of Active Genes in Fungi.</title>
        <authorList>
            <consortium name="DOE Joint Genome Institute"/>
            <person name="Mondo S.J."/>
            <person name="Dannebaum R.O."/>
            <person name="Kuo R.C."/>
            <person name="Labutti K."/>
            <person name="Haridas S."/>
            <person name="Kuo A."/>
            <person name="Salamov A."/>
            <person name="Ahrendt S.R."/>
            <person name="Lipzen A."/>
            <person name="Sullivan W."/>
            <person name="Andreopoulos W.B."/>
            <person name="Clum A."/>
            <person name="Lindquist E."/>
            <person name="Daum C."/>
            <person name="Ramamoorthy G.K."/>
            <person name="Gryganskyi A."/>
            <person name="Culley D."/>
            <person name="Magnuson J.K."/>
            <person name="James T.Y."/>
            <person name="O'Malley M.A."/>
            <person name="Stajich J.E."/>
            <person name="Spatafora J.W."/>
            <person name="Visel A."/>
            <person name="Grigoriev I.V."/>
        </authorList>
    </citation>
    <scope>NUCLEOTIDE SEQUENCE [LARGE SCALE GENOMIC DNA]</scope>
    <source>
        <strain evidence="4 5">PL171</strain>
    </source>
</reference>
<sequence length="1525" mass="161513">MFAARVKSQLKVAKDRLQAKRYQDALVAASDVLDYEPENTTALLFKAAALQNLAVADSNNTNNNDADDSDTSDSDNVDYDLLHQARETLELATKIKPDLAPAWNGLEKVYEKLDDTEALVGALERLLDLFFASGDSKRLTDTLAKLISLHLASSNLALADDSIRLQLPNSRIHSKLTSPPQPIDIWRTLASLHEEHDARTCTQLVAQRRALLGAPPEPIVRAAVEAEVAIAASRRVEAYEHILNISGEENEPEVVSKYLGLLQTQAATGQVPDAAAKMNALVDKCVAAAAPVLVAYQIALDNTDISTVSDYPRALLDPASRISAEADTDRDYALAATWILSGSEPADLSADPSSLFPAVVSSLLSDDDPVILAASRTALALITARKSRAYPKATLALRLRRAQVFVRTLQPHNARSELDAVATMLGDADTLSQLRAEHIRGDAAELLAEPHVAREHYARAVALSTQDSIVLDASATWVRSALAWTDFQLGTLDASDARSALSSIDPAGLAPTLHATHLYRLARVSHATADNAAQAYPHLLAAAQLSPTGVPAIYTLLGRVFATHRRDPARAAKCWAKALALDPADDEAGVLLAEHHVREASDWEKAEKVLAGVTKVKPRAHEAWKRLGLVRMAAEKWEAAVVALQFAVRTMPSSVETEDKREEAGQVWSALGEAYIQLGRWATAVKALTQAHALVPDCPATRYLLAQAHFKLSQFIQAAEYLDNTDSIPCIILAGQVYLHHALSAYQDGRYKECAKLVTEGIEKLESYIGETQSSLLTKALADLRTAWSAVPHHCPDLAHQLEQAATEYASVGLYGESGAAYVRLAQLCPDATHAVTHAESNLTRAITSTPPAILRDSPYLSPVWTALGTVYAMQHLPRRAQHCFILALRGNPTSPAVWTNLAALYIAQGDTPLAVEALERAVAADAEHPDPWVLRAVAAAADGALHLAAAHVTHAVTSGLWTSPLLAQAVAESATLRESDQHAIDVQVAAIKWSEYHPTDPASWTAVACAYERQGNMRDAVAAMKQAVKLDRNNLGLVGNLARMLAGSDPARAVDLLKRVPGGGWPKSLVLACAEHASLGAATDAVLNTCLEEMTAGGAPQDAKHLLAQLLYKAGAPVDRIEPLVAHSAPGILCALGMLAGDETLVAAGFARAAPAEAQYLASIHHVLQGDLATAQRALERAVHEYPGDVAALARLARFLARYSPNRAQVAIAEEVVRREMTSGDPTAALGMAATGLLAVGGDVKEAIKMAQRQVMARPSAVKAWKQLGVAVLAANTEAHDAGNSQAQAAASSKLVAHLASYPLSVDPDSPFSHLLASAGALALGDPAQAMQNVEQAVALISASAGADALPGVVYRQIARVLLSNGESDAGLDMLKRALEAPVGADTVSQAVRASAVLDLAALYAQVGWTQEAQALVVDSAENDEHLPLSAKAVLLAYASALAGLDLDAVQRAVAVYKDLVGGGVGDGEGSDLSHPLLEQAGGLLALATFKAGSKGKGAKLMASVKRSDMLQVFSAMGGTILTA</sequence>
<dbReference type="PANTHER" id="PTHR15704:SF7">
    <property type="entry name" value="SUPERKILLER COMPLEX PROTEIN 3"/>
    <property type="match status" value="1"/>
</dbReference>
<protein>
    <recommendedName>
        <fullName evidence="6">TPR-like protein</fullName>
    </recommendedName>
</protein>
<evidence type="ECO:0000256" key="1">
    <source>
        <dbReference type="ARBA" id="ARBA00022737"/>
    </source>
</evidence>
<accession>A0A1Y2HZH3</accession>
<dbReference type="GO" id="GO:0006401">
    <property type="term" value="P:RNA catabolic process"/>
    <property type="evidence" value="ECO:0007669"/>
    <property type="project" value="InterPro"/>
</dbReference>
<proteinExistence type="predicted"/>
<dbReference type="SUPFAM" id="SSF48452">
    <property type="entry name" value="TPR-like"/>
    <property type="match status" value="5"/>
</dbReference>
<evidence type="ECO:0000256" key="2">
    <source>
        <dbReference type="ARBA" id="ARBA00022803"/>
    </source>
</evidence>
<dbReference type="Pfam" id="PF13181">
    <property type="entry name" value="TPR_8"/>
    <property type="match status" value="1"/>
</dbReference>
<dbReference type="Pfam" id="PF13428">
    <property type="entry name" value="TPR_14"/>
    <property type="match status" value="1"/>
</dbReference>
<comment type="caution">
    <text evidence="4">The sequence shown here is derived from an EMBL/GenBank/DDBJ whole genome shotgun (WGS) entry which is preliminary data.</text>
</comment>
<dbReference type="Pfam" id="PF13432">
    <property type="entry name" value="TPR_16"/>
    <property type="match status" value="2"/>
</dbReference>
<dbReference type="SMART" id="SM00028">
    <property type="entry name" value="TPR"/>
    <property type="match status" value="10"/>
</dbReference>
<dbReference type="Gene3D" id="1.25.40.10">
    <property type="entry name" value="Tetratricopeptide repeat domain"/>
    <property type="match status" value="7"/>
</dbReference>
<dbReference type="EMBL" id="MCFL01000004">
    <property type="protein sequence ID" value="ORZ39909.1"/>
    <property type="molecule type" value="Genomic_DNA"/>
</dbReference>
<dbReference type="PROSITE" id="PS50005">
    <property type="entry name" value="TPR"/>
    <property type="match status" value="3"/>
</dbReference>
<feature type="repeat" description="TPR" evidence="3">
    <location>
        <begin position="1002"/>
        <end position="1035"/>
    </location>
</feature>
<evidence type="ECO:0000313" key="5">
    <source>
        <dbReference type="Proteomes" id="UP000193411"/>
    </source>
</evidence>
<feature type="repeat" description="TPR" evidence="3">
    <location>
        <begin position="665"/>
        <end position="698"/>
    </location>
</feature>
<dbReference type="InterPro" id="IPR011990">
    <property type="entry name" value="TPR-like_helical_dom_sf"/>
</dbReference>
<keyword evidence="5" id="KW-1185">Reference proteome</keyword>
<dbReference type="OrthoDB" id="421075at2759"/>
<dbReference type="GO" id="GO:0055087">
    <property type="term" value="C:Ski complex"/>
    <property type="evidence" value="ECO:0007669"/>
    <property type="project" value="InterPro"/>
</dbReference>
<organism evidence="4 5">
    <name type="scientific">Catenaria anguillulae PL171</name>
    <dbReference type="NCBI Taxonomy" id="765915"/>
    <lineage>
        <taxon>Eukaryota</taxon>
        <taxon>Fungi</taxon>
        <taxon>Fungi incertae sedis</taxon>
        <taxon>Blastocladiomycota</taxon>
        <taxon>Blastocladiomycetes</taxon>
        <taxon>Blastocladiales</taxon>
        <taxon>Catenariaceae</taxon>
        <taxon>Catenaria</taxon>
    </lineage>
</organism>
<evidence type="ECO:0000256" key="3">
    <source>
        <dbReference type="PROSITE-ProRule" id="PRU00339"/>
    </source>
</evidence>
<dbReference type="STRING" id="765915.A0A1Y2HZH3"/>
<name>A0A1Y2HZH3_9FUNG</name>
<evidence type="ECO:0008006" key="6">
    <source>
        <dbReference type="Google" id="ProtNLM"/>
    </source>
</evidence>